<dbReference type="Proteomes" id="UP000193200">
    <property type="component" value="Unassembled WGS sequence"/>
</dbReference>
<name>A0A1Y5SW45_9PROT</name>
<dbReference type="OrthoDB" id="9802881at2"/>
<organism evidence="1 2">
    <name type="scientific">Oceanibacterium hippocampi</name>
    <dbReference type="NCBI Taxonomy" id="745714"/>
    <lineage>
        <taxon>Bacteria</taxon>
        <taxon>Pseudomonadati</taxon>
        <taxon>Pseudomonadota</taxon>
        <taxon>Alphaproteobacteria</taxon>
        <taxon>Sneathiellales</taxon>
        <taxon>Sneathiellaceae</taxon>
        <taxon>Oceanibacterium</taxon>
    </lineage>
</organism>
<dbReference type="InterPro" id="IPR029063">
    <property type="entry name" value="SAM-dependent_MTases_sf"/>
</dbReference>
<dbReference type="SUPFAM" id="SSF53335">
    <property type="entry name" value="S-adenosyl-L-methionine-dependent methyltransferases"/>
    <property type="match status" value="1"/>
</dbReference>
<proteinExistence type="predicted"/>
<dbReference type="Gene3D" id="3.40.50.150">
    <property type="entry name" value="Vaccinia Virus protein VP39"/>
    <property type="match status" value="1"/>
</dbReference>
<keyword evidence="2" id="KW-1185">Reference proteome</keyword>
<sequence length="239" mass="26301">MAMTRIPRRRLERGRAVDRDRFVVQACRARRVLHVGCADHPFTEAKFETGDLLHQKLMAVAADVAGIDRNRAAVDWLGQRGVGNLHVADAEAGAELVQAIGFRPEVVVAGEILEHLSRPFDFLLAMRDLLSDGAELIVSVPNAFCIERTLMVLVGIEKTHPEHVAYYSPYTLQELLRRAGLAIVEIAPCHYPTSGHAGAGYRLQRAVTEGLQQPLRWAFPHLAPGYVLRAIPAASPPPV</sequence>
<dbReference type="InParanoid" id="A0A1Y5SW45"/>
<accession>A0A1Y5SW45</accession>
<dbReference type="EMBL" id="FWFR01000001">
    <property type="protein sequence ID" value="SLN49833.1"/>
    <property type="molecule type" value="Genomic_DNA"/>
</dbReference>
<protein>
    <recommendedName>
        <fullName evidence="3">Bifunctional 3-demethylubiquinone-9 3-methyltransferase/ 2-octaprenyl-6-hydroxy phenol methylase</fullName>
    </recommendedName>
</protein>
<dbReference type="AlphaFoldDB" id="A0A1Y5SW45"/>
<evidence type="ECO:0008006" key="3">
    <source>
        <dbReference type="Google" id="ProtNLM"/>
    </source>
</evidence>
<reference evidence="1 2" key="1">
    <citation type="submission" date="2017-03" db="EMBL/GenBank/DDBJ databases">
        <authorList>
            <person name="Afonso C.L."/>
            <person name="Miller P.J."/>
            <person name="Scott M.A."/>
            <person name="Spackman E."/>
            <person name="Goraichik I."/>
            <person name="Dimitrov K.M."/>
            <person name="Suarez D.L."/>
            <person name="Swayne D.E."/>
        </authorList>
    </citation>
    <scope>NUCLEOTIDE SEQUENCE [LARGE SCALE GENOMIC DNA]</scope>
    <source>
        <strain evidence="1 2">CECT 7691</strain>
    </source>
</reference>
<dbReference type="RefSeq" id="WP_085883370.1">
    <property type="nucleotide sequence ID" value="NZ_FWFR01000001.1"/>
</dbReference>
<evidence type="ECO:0000313" key="2">
    <source>
        <dbReference type="Proteomes" id="UP000193200"/>
    </source>
</evidence>
<gene>
    <name evidence="1" type="ORF">OCH7691_02182</name>
</gene>
<dbReference type="Pfam" id="PF13489">
    <property type="entry name" value="Methyltransf_23"/>
    <property type="match status" value="1"/>
</dbReference>
<evidence type="ECO:0000313" key="1">
    <source>
        <dbReference type="EMBL" id="SLN49833.1"/>
    </source>
</evidence>